<name>A0A1H4ALF4_9SPHI</name>
<evidence type="ECO:0000313" key="2">
    <source>
        <dbReference type="Proteomes" id="UP000198850"/>
    </source>
</evidence>
<dbReference type="RefSeq" id="WP_090555702.1">
    <property type="nucleotide sequence ID" value="NZ_FNRA01000003.1"/>
</dbReference>
<evidence type="ECO:0000313" key="1">
    <source>
        <dbReference type="EMBL" id="SEA36601.1"/>
    </source>
</evidence>
<dbReference type="AlphaFoldDB" id="A0A1H4ALF4"/>
<organism evidence="1 2">
    <name type="scientific">Pedobacter hartonius</name>
    <dbReference type="NCBI Taxonomy" id="425514"/>
    <lineage>
        <taxon>Bacteria</taxon>
        <taxon>Pseudomonadati</taxon>
        <taxon>Bacteroidota</taxon>
        <taxon>Sphingobacteriia</taxon>
        <taxon>Sphingobacteriales</taxon>
        <taxon>Sphingobacteriaceae</taxon>
        <taxon>Pedobacter</taxon>
    </lineage>
</organism>
<gene>
    <name evidence="1" type="ORF">SAMN05443550_10320</name>
</gene>
<dbReference type="Proteomes" id="UP000198850">
    <property type="component" value="Unassembled WGS sequence"/>
</dbReference>
<reference evidence="1 2" key="1">
    <citation type="submission" date="2016-10" db="EMBL/GenBank/DDBJ databases">
        <authorList>
            <person name="de Groot N.N."/>
        </authorList>
    </citation>
    <scope>NUCLEOTIDE SEQUENCE [LARGE SCALE GENOMIC DNA]</scope>
    <source>
        <strain evidence="1 2">DSM 19033</strain>
    </source>
</reference>
<keyword evidence="2" id="KW-1185">Reference proteome</keyword>
<proteinExistence type="predicted"/>
<sequence>MRYLAININYELDQDWYCKCATIFDCYNYFDSLGPGDGPKTAIYDIETNTYLWVDENHAGHNERLNGIVSDAMSKISAHS</sequence>
<dbReference type="OrthoDB" id="770740at2"/>
<protein>
    <submittedName>
        <fullName evidence="1">Uncharacterized protein</fullName>
    </submittedName>
</protein>
<accession>A0A1H4ALF4</accession>
<dbReference type="EMBL" id="FNRA01000003">
    <property type="protein sequence ID" value="SEA36601.1"/>
    <property type="molecule type" value="Genomic_DNA"/>
</dbReference>